<evidence type="ECO:0000313" key="4">
    <source>
        <dbReference type="Proteomes" id="UP000233781"/>
    </source>
</evidence>
<reference evidence="3 4" key="1">
    <citation type="submission" date="2017-12" db="EMBL/GenBank/DDBJ databases">
        <title>Sequencing the genomes of 1000 Actinobacteria strains.</title>
        <authorList>
            <person name="Klenk H.-P."/>
        </authorList>
    </citation>
    <scope>NUCLEOTIDE SEQUENCE [LARGE SCALE GENOMIC DNA]</scope>
    <source>
        <strain evidence="3 4">DSM 12806</strain>
    </source>
</reference>
<dbReference type="InterPro" id="IPR018392">
    <property type="entry name" value="LysM"/>
</dbReference>
<keyword evidence="1" id="KW-1133">Transmembrane helix</keyword>
<dbReference type="Proteomes" id="UP000233781">
    <property type="component" value="Unassembled WGS sequence"/>
</dbReference>
<dbReference type="RefSeq" id="WP_211284002.1">
    <property type="nucleotide sequence ID" value="NZ_PJNE01000001.1"/>
</dbReference>
<dbReference type="InterPro" id="IPR036779">
    <property type="entry name" value="LysM_dom_sf"/>
</dbReference>
<feature type="transmembrane region" description="Helical" evidence="1">
    <location>
        <begin position="55"/>
        <end position="82"/>
    </location>
</feature>
<feature type="domain" description="LysM" evidence="2">
    <location>
        <begin position="206"/>
        <end position="224"/>
    </location>
</feature>
<feature type="transmembrane region" description="Helical" evidence="1">
    <location>
        <begin position="12"/>
        <end position="35"/>
    </location>
</feature>
<dbReference type="CDD" id="cd00118">
    <property type="entry name" value="LysM"/>
    <property type="match status" value="1"/>
</dbReference>
<dbReference type="EMBL" id="PJNE01000001">
    <property type="protein sequence ID" value="PKW27155.1"/>
    <property type="molecule type" value="Genomic_DNA"/>
</dbReference>
<gene>
    <name evidence="3" type="ORF">ATL31_1991</name>
</gene>
<protein>
    <submittedName>
        <fullName evidence="3">Nucleoid-associated protein YgaU</fullName>
    </submittedName>
</protein>
<dbReference type="AlphaFoldDB" id="A0A2N3YJX7"/>
<evidence type="ECO:0000259" key="2">
    <source>
        <dbReference type="Pfam" id="PF01476"/>
    </source>
</evidence>
<sequence>MQTTANGTKRHLKGLAAAVMVTGVGTAGVLVMGGIARATLREMLRGVPVGADEALVALLAALAGLGLAWLVLGVALEALSLVPGLVGRSARAASAALSPRVVRRVAGVVLGVGVGVGVGGGGAQATSPPVAVLVHEVAGVVAGPSAATPGDDVPAAVAAPALPDPGWAATPDPGWVPGRPVVRPQPDLGALGVRPATPDPARAEVVVRRGDSLWAVAARHLGAGATDAEIAAAWPRWYAANREVVGPDPDVLLPGQVLRAPAHPEAVS</sequence>
<evidence type="ECO:0000256" key="1">
    <source>
        <dbReference type="SAM" id="Phobius"/>
    </source>
</evidence>
<organism evidence="3 4">
    <name type="scientific">Phycicoccus duodecadis</name>
    <dbReference type="NCBI Taxonomy" id="173053"/>
    <lineage>
        <taxon>Bacteria</taxon>
        <taxon>Bacillati</taxon>
        <taxon>Actinomycetota</taxon>
        <taxon>Actinomycetes</taxon>
        <taxon>Micrococcales</taxon>
        <taxon>Intrasporangiaceae</taxon>
        <taxon>Phycicoccus</taxon>
    </lineage>
</organism>
<accession>A0A2N3YJX7</accession>
<keyword evidence="1" id="KW-0472">Membrane</keyword>
<keyword evidence="1" id="KW-0812">Transmembrane</keyword>
<name>A0A2N3YJX7_9MICO</name>
<comment type="caution">
    <text evidence="3">The sequence shown here is derived from an EMBL/GenBank/DDBJ whole genome shotgun (WGS) entry which is preliminary data.</text>
</comment>
<proteinExistence type="predicted"/>
<evidence type="ECO:0000313" key="3">
    <source>
        <dbReference type="EMBL" id="PKW27155.1"/>
    </source>
</evidence>
<dbReference type="Gene3D" id="3.10.350.10">
    <property type="entry name" value="LysM domain"/>
    <property type="match status" value="1"/>
</dbReference>
<keyword evidence="4" id="KW-1185">Reference proteome</keyword>
<dbReference type="Pfam" id="PF01476">
    <property type="entry name" value="LysM"/>
    <property type="match status" value="1"/>
</dbReference>